<sequence length="439" mass="48963">MASASDDPIAFWLKLGALDKLEQALLDGYGDQLRGRSSRIPQVARFLKQVPAVQAQMEEMHEGAMQGRLEEVRSLAEERRQLAYCRDQQGASPLHKAVLFHQRPLVAYFVQHFPAVMHARDHQGRTPLHYAAVLQDKGEIYRMLKTAGSDENATDVYGHTPDFYLDAPGELTLEQLKEGNSSSRSKKAKHRRRKSGDNSTASVRGYSAKPAGLKVQIREIIGQGNLEALEELVLHGHGDRLLGETSPNPVVQEFLDIVPGYIEQISDVHRAVVRGRLREVQTLMSHRSLSLARDSMGATPIHKAVMHGHMDVAQHLAENFRDSLSAKDIEGRTPLHYAAALRDGRKMYNMLIAAGSPTTIVDSKGKTADYYLQYPEKLGLEQIIKRNQLANATHLGNTVSRLKALAPPSIQKTIVNMHERYHHSNGALNGSHESSRERR</sequence>
<keyword evidence="2" id="KW-0268">Exocytosis</keyword>
<keyword evidence="3" id="KW-1052">Target cell membrane</keyword>
<evidence type="ECO:0000256" key="7">
    <source>
        <dbReference type="SAM" id="MobiDB-lite"/>
    </source>
</evidence>
<evidence type="ECO:0000313" key="9">
    <source>
        <dbReference type="Proteomes" id="UP000821837"/>
    </source>
</evidence>
<dbReference type="VEuPathDB" id="VectorBase:RSAN_027511"/>
<reference evidence="8" key="2">
    <citation type="submission" date="2021-09" db="EMBL/GenBank/DDBJ databases">
        <authorList>
            <person name="Jia N."/>
            <person name="Wang J."/>
            <person name="Shi W."/>
            <person name="Du L."/>
            <person name="Sun Y."/>
            <person name="Zhan W."/>
            <person name="Jiang J."/>
            <person name="Wang Q."/>
            <person name="Zhang B."/>
            <person name="Ji P."/>
            <person name="Sakyi L.B."/>
            <person name="Cui X."/>
            <person name="Yuan T."/>
            <person name="Jiang B."/>
            <person name="Yang W."/>
            <person name="Lam T.T.-Y."/>
            <person name="Chang Q."/>
            <person name="Ding S."/>
            <person name="Wang X."/>
            <person name="Zhu J."/>
            <person name="Ruan X."/>
            <person name="Zhao L."/>
            <person name="Wei J."/>
            <person name="Que T."/>
            <person name="Du C."/>
            <person name="Cheng J."/>
            <person name="Dai P."/>
            <person name="Han X."/>
            <person name="Huang E."/>
            <person name="Gao Y."/>
            <person name="Liu J."/>
            <person name="Shao H."/>
            <person name="Ye R."/>
            <person name="Li L."/>
            <person name="Wei W."/>
            <person name="Wang X."/>
            <person name="Wang C."/>
            <person name="Huo Q."/>
            <person name="Li W."/>
            <person name="Guo W."/>
            <person name="Chen H."/>
            <person name="Chen S."/>
            <person name="Zhou L."/>
            <person name="Zhou L."/>
            <person name="Ni X."/>
            <person name="Tian J."/>
            <person name="Zhou Y."/>
            <person name="Sheng Y."/>
            <person name="Liu T."/>
            <person name="Pan Y."/>
            <person name="Xia L."/>
            <person name="Li J."/>
            <person name="Zhao F."/>
            <person name="Cao W."/>
        </authorList>
    </citation>
    <scope>NUCLEOTIDE SEQUENCE</scope>
    <source>
        <strain evidence="8">Rsan-2018</strain>
        <tissue evidence="8">Larvae</tissue>
    </source>
</reference>
<keyword evidence="4" id="KW-0528">Neurotoxin</keyword>
<comment type="caution">
    <text evidence="8">The sequence shown here is derived from an EMBL/GenBank/DDBJ whole genome shotgun (WGS) entry which is preliminary data.</text>
</comment>
<comment type="subcellular location">
    <subcellularLocation>
        <location evidence="1">Target cell membrane</location>
    </subcellularLocation>
</comment>
<keyword evidence="4" id="KW-0800">Toxin</keyword>
<dbReference type="PANTHER" id="PTHR24172:SF4">
    <property type="entry name" value="ANK_REP_REGION DOMAIN-CONTAINING PROTEIN"/>
    <property type="match status" value="1"/>
</dbReference>
<feature type="repeat" description="ANK" evidence="6">
    <location>
        <begin position="123"/>
        <end position="156"/>
    </location>
</feature>
<dbReference type="Pfam" id="PF12796">
    <property type="entry name" value="Ank_2"/>
    <property type="match status" value="2"/>
</dbReference>
<reference evidence="8" key="1">
    <citation type="journal article" date="2020" name="Cell">
        <title>Large-Scale Comparative Analyses of Tick Genomes Elucidate Their Genetic Diversity and Vector Capacities.</title>
        <authorList>
            <consortium name="Tick Genome and Microbiome Consortium (TIGMIC)"/>
            <person name="Jia N."/>
            <person name="Wang J."/>
            <person name="Shi W."/>
            <person name="Du L."/>
            <person name="Sun Y."/>
            <person name="Zhan W."/>
            <person name="Jiang J.F."/>
            <person name="Wang Q."/>
            <person name="Zhang B."/>
            <person name="Ji P."/>
            <person name="Bell-Sakyi L."/>
            <person name="Cui X.M."/>
            <person name="Yuan T.T."/>
            <person name="Jiang B.G."/>
            <person name="Yang W.F."/>
            <person name="Lam T.T."/>
            <person name="Chang Q.C."/>
            <person name="Ding S.J."/>
            <person name="Wang X.J."/>
            <person name="Zhu J.G."/>
            <person name="Ruan X.D."/>
            <person name="Zhao L."/>
            <person name="Wei J.T."/>
            <person name="Ye R.Z."/>
            <person name="Que T.C."/>
            <person name="Du C.H."/>
            <person name="Zhou Y.H."/>
            <person name="Cheng J.X."/>
            <person name="Dai P.F."/>
            <person name="Guo W.B."/>
            <person name="Han X.H."/>
            <person name="Huang E.J."/>
            <person name="Li L.F."/>
            <person name="Wei W."/>
            <person name="Gao Y.C."/>
            <person name="Liu J.Z."/>
            <person name="Shao H.Z."/>
            <person name="Wang X."/>
            <person name="Wang C.C."/>
            <person name="Yang T.C."/>
            <person name="Huo Q.B."/>
            <person name="Li W."/>
            <person name="Chen H.Y."/>
            <person name="Chen S.E."/>
            <person name="Zhou L.G."/>
            <person name="Ni X.B."/>
            <person name="Tian J.H."/>
            <person name="Sheng Y."/>
            <person name="Liu T."/>
            <person name="Pan Y.S."/>
            <person name="Xia L.Y."/>
            <person name="Li J."/>
            <person name="Zhao F."/>
            <person name="Cao W.C."/>
        </authorList>
    </citation>
    <scope>NUCLEOTIDE SEQUENCE</scope>
    <source>
        <strain evidence="8">Rsan-2018</strain>
    </source>
</reference>
<evidence type="ECO:0000256" key="4">
    <source>
        <dbReference type="ARBA" id="ARBA00023028"/>
    </source>
</evidence>
<accession>A0A9D4PZU1</accession>
<dbReference type="PROSITE" id="PS50088">
    <property type="entry name" value="ANK_REPEAT"/>
    <property type="match status" value="3"/>
</dbReference>
<dbReference type="SUPFAM" id="SSF48403">
    <property type="entry name" value="Ankyrin repeat"/>
    <property type="match status" value="1"/>
</dbReference>
<evidence type="ECO:0000256" key="5">
    <source>
        <dbReference type="ARBA" id="ARBA00023298"/>
    </source>
</evidence>
<keyword evidence="6" id="KW-0040">ANK repeat</keyword>
<feature type="region of interest" description="Disordered" evidence="7">
    <location>
        <begin position="176"/>
        <end position="205"/>
    </location>
</feature>
<gene>
    <name evidence="8" type="ORF">HPB52_013391</name>
</gene>
<evidence type="ECO:0000256" key="1">
    <source>
        <dbReference type="ARBA" id="ARBA00004175"/>
    </source>
</evidence>
<dbReference type="SMART" id="SM00248">
    <property type="entry name" value="ANK"/>
    <property type="match status" value="4"/>
</dbReference>
<evidence type="ECO:0000313" key="8">
    <source>
        <dbReference type="EMBL" id="KAH7961928.1"/>
    </source>
</evidence>
<dbReference type="Proteomes" id="UP000821837">
    <property type="component" value="Chromosome 3"/>
</dbReference>
<dbReference type="Gene3D" id="1.25.40.20">
    <property type="entry name" value="Ankyrin repeat-containing domain"/>
    <property type="match status" value="2"/>
</dbReference>
<dbReference type="GO" id="GO:0044218">
    <property type="term" value="C:other organism cell membrane"/>
    <property type="evidence" value="ECO:0007669"/>
    <property type="project" value="UniProtKB-KW"/>
</dbReference>
<keyword evidence="5" id="KW-1053">Target membrane</keyword>
<dbReference type="GO" id="GO:0044231">
    <property type="term" value="C:host cell presynaptic membrane"/>
    <property type="evidence" value="ECO:0007669"/>
    <property type="project" value="UniProtKB-KW"/>
</dbReference>
<dbReference type="InterPro" id="IPR002110">
    <property type="entry name" value="Ankyrin_rpt"/>
</dbReference>
<protein>
    <submittedName>
        <fullName evidence="8">Uncharacterized protein</fullName>
    </submittedName>
</protein>
<feature type="repeat" description="ANK" evidence="6">
    <location>
        <begin position="330"/>
        <end position="363"/>
    </location>
</feature>
<keyword evidence="9" id="KW-1185">Reference proteome</keyword>
<evidence type="ECO:0000256" key="6">
    <source>
        <dbReference type="PROSITE-ProRule" id="PRU00023"/>
    </source>
</evidence>
<name>A0A9D4PZU1_RHISA</name>
<feature type="repeat" description="ANK" evidence="6">
    <location>
        <begin position="296"/>
        <end position="319"/>
    </location>
</feature>
<proteinExistence type="predicted"/>
<dbReference type="InterPro" id="IPR036770">
    <property type="entry name" value="Ankyrin_rpt-contain_sf"/>
</dbReference>
<dbReference type="PANTHER" id="PTHR24172">
    <property type="entry name" value="ANK_REP_REGION DOMAIN-CONTAINING PROTEIN"/>
    <property type="match status" value="1"/>
</dbReference>
<dbReference type="GO" id="GO:0006887">
    <property type="term" value="P:exocytosis"/>
    <property type="evidence" value="ECO:0007669"/>
    <property type="project" value="UniProtKB-KW"/>
</dbReference>
<evidence type="ECO:0000256" key="3">
    <source>
        <dbReference type="ARBA" id="ARBA00022537"/>
    </source>
</evidence>
<dbReference type="PROSITE" id="PS50297">
    <property type="entry name" value="ANK_REP_REGION"/>
    <property type="match status" value="3"/>
</dbReference>
<evidence type="ECO:0000256" key="2">
    <source>
        <dbReference type="ARBA" id="ARBA00022483"/>
    </source>
</evidence>
<organism evidence="8 9">
    <name type="scientific">Rhipicephalus sanguineus</name>
    <name type="common">Brown dog tick</name>
    <name type="synonym">Ixodes sanguineus</name>
    <dbReference type="NCBI Taxonomy" id="34632"/>
    <lineage>
        <taxon>Eukaryota</taxon>
        <taxon>Metazoa</taxon>
        <taxon>Ecdysozoa</taxon>
        <taxon>Arthropoda</taxon>
        <taxon>Chelicerata</taxon>
        <taxon>Arachnida</taxon>
        <taxon>Acari</taxon>
        <taxon>Parasitiformes</taxon>
        <taxon>Ixodida</taxon>
        <taxon>Ixodoidea</taxon>
        <taxon>Ixodidae</taxon>
        <taxon>Rhipicephalinae</taxon>
        <taxon>Rhipicephalus</taxon>
        <taxon>Rhipicephalus</taxon>
    </lineage>
</organism>
<feature type="compositionally biased region" description="Basic residues" evidence="7">
    <location>
        <begin position="184"/>
        <end position="194"/>
    </location>
</feature>
<dbReference type="EMBL" id="JABSTV010001249">
    <property type="protein sequence ID" value="KAH7961928.1"/>
    <property type="molecule type" value="Genomic_DNA"/>
</dbReference>
<dbReference type="AlphaFoldDB" id="A0A9D4PZU1"/>
<keyword evidence="4" id="KW-0638">Presynaptic neurotoxin</keyword>
<keyword evidence="5" id="KW-0472">Membrane</keyword>